<organism evidence="1 2">
    <name type="scientific">[Candida] jaroonii</name>
    <dbReference type="NCBI Taxonomy" id="467808"/>
    <lineage>
        <taxon>Eukaryota</taxon>
        <taxon>Fungi</taxon>
        <taxon>Dikarya</taxon>
        <taxon>Ascomycota</taxon>
        <taxon>Saccharomycotina</taxon>
        <taxon>Pichiomycetes</taxon>
        <taxon>Debaryomycetaceae</taxon>
        <taxon>Yamadazyma</taxon>
    </lineage>
</organism>
<proteinExistence type="predicted"/>
<protein>
    <submittedName>
        <fullName evidence="1">Uncharacterized protein</fullName>
    </submittedName>
</protein>
<comment type="caution">
    <text evidence="1">The sequence shown here is derived from an EMBL/GenBank/DDBJ whole genome shotgun (WGS) entry which is preliminary data.</text>
</comment>
<reference evidence="1" key="1">
    <citation type="submission" date="2022-06" db="EMBL/GenBank/DDBJ databases">
        <authorList>
            <person name="Legras J.-L."/>
            <person name="Devillers H."/>
            <person name="Grondin C."/>
        </authorList>
    </citation>
    <scope>NUCLEOTIDE SEQUENCE</scope>
    <source>
        <strain evidence="1">CLIB 1444</strain>
    </source>
</reference>
<gene>
    <name evidence="1" type="ORF">CLIB1444_02S04720</name>
</gene>
<keyword evidence="2" id="KW-1185">Reference proteome</keyword>
<evidence type="ECO:0000313" key="2">
    <source>
        <dbReference type="Proteomes" id="UP001152531"/>
    </source>
</evidence>
<dbReference type="Proteomes" id="UP001152531">
    <property type="component" value="Unassembled WGS sequence"/>
</dbReference>
<name>A0ACA9Y2T6_9ASCO</name>
<sequence>MVKDAALAKKKYTRNKSGCTTCRKRKKRCDYGKPKCAACIRLNLDCEYQVEPIIWKVRNLNDDGTTTESVSMIQHTSETGGGGGDSDLKVVDVKGVKDEQPEGKEPFTPYHEYLSMTPPKFYSSKTVPYHQIPLFQISQENHHGHNENNRQEEDQHQGNDNQFNKSQKVDQSTKDSPEPEEVIPITREKSATPSSPWSISNFFANNDFYLSPSDPEIARLTKRDDDEKSTDLTLKDPEPFFKANITNEVYLTFDSNSFQNLHGYRFTLPKFVSVESAEILLSYFCEKMAPKFSVCSKEASSLVLTYLPLASFNGIVLSALLAWVSFHFEKNGDTQFVQLKKRLLQEVEVKLSEINNGKVKVPLEVTLASLLIMIAIENKGTSSNWFSYLRMAQKSIGNSKTYGDSSDLIWLKSNLLYHEVTGPALLSLEDSVESPSDLFDFDNLDENPEAYMGISRRIYKIMGDIFKLSRKLVTSSSMDVLEDVCEAAERLEVRIENCKPLEPTEGMLKNGTLVYHEIFFKLLKDTARLYIRQCVYMVAPVSIKSTMIVGRMMNQLKKLFGSEIDPALLFPLFIMGVDTVSIYVRDWVIKMMKDLYGRVGSGNILVAIKLLHKVWDSNNDGKIHVFWPQVAKDHGLLVSLA</sequence>
<dbReference type="EMBL" id="CALSDN010000002">
    <property type="protein sequence ID" value="CAH6719271.1"/>
    <property type="molecule type" value="Genomic_DNA"/>
</dbReference>
<accession>A0ACA9Y2T6</accession>
<evidence type="ECO:0000313" key="1">
    <source>
        <dbReference type="EMBL" id="CAH6719271.1"/>
    </source>
</evidence>